<accession>A0A4R4TS19</accession>
<reference evidence="3 4" key="1">
    <citation type="submission" date="2019-03" db="EMBL/GenBank/DDBJ databases">
        <title>Draft genome sequences of novel Actinobacteria.</title>
        <authorList>
            <person name="Sahin N."/>
            <person name="Ay H."/>
            <person name="Saygin H."/>
        </authorList>
    </citation>
    <scope>NUCLEOTIDE SEQUENCE [LARGE SCALE GENOMIC DNA]</scope>
    <source>
        <strain evidence="3 4">DSM 41900</strain>
    </source>
</reference>
<dbReference type="RefSeq" id="WP_132816085.1">
    <property type="nucleotide sequence ID" value="NZ_SMKI01000014.1"/>
</dbReference>
<dbReference type="GO" id="GO:0005829">
    <property type="term" value="C:cytosol"/>
    <property type="evidence" value="ECO:0007669"/>
    <property type="project" value="TreeGrafter"/>
</dbReference>
<protein>
    <recommendedName>
        <fullName evidence="2">Cytokinin riboside 5'-monophosphate phosphoribohydrolase</fullName>
        <ecNumber evidence="2">3.2.2.n1</ecNumber>
    </recommendedName>
</protein>
<comment type="catalytic activity">
    <reaction evidence="2">
        <text>9-ribosyl-trans-zeatin 5'-phosphate + H2O = trans-zeatin + D-ribose 5-phosphate</text>
        <dbReference type="Rhea" id="RHEA:48564"/>
        <dbReference type="ChEBI" id="CHEBI:15377"/>
        <dbReference type="ChEBI" id="CHEBI:16522"/>
        <dbReference type="ChEBI" id="CHEBI:78346"/>
        <dbReference type="ChEBI" id="CHEBI:87947"/>
        <dbReference type="EC" id="3.2.2.n1"/>
    </reaction>
</comment>
<keyword evidence="2" id="KW-0203">Cytokinin biosynthesis</keyword>
<dbReference type="EMBL" id="SMKI01000014">
    <property type="protein sequence ID" value="TDC79576.1"/>
    <property type="molecule type" value="Genomic_DNA"/>
</dbReference>
<organism evidence="3 4">
    <name type="scientific">Streptomyces hainanensis</name>
    <dbReference type="NCBI Taxonomy" id="402648"/>
    <lineage>
        <taxon>Bacteria</taxon>
        <taxon>Bacillati</taxon>
        <taxon>Actinomycetota</taxon>
        <taxon>Actinomycetes</taxon>
        <taxon>Kitasatosporales</taxon>
        <taxon>Streptomycetaceae</taxon>
        <taxon>Streptomyces</taxon>
    </lineage>
</organism>
<sequence length="201" mass="21743">MSSDRQPTPHIAVFCGARPVGNPAYTALARDFGTALGRRGLGLVYGAGGVGMMGEVARAAAANGAAVTGVITRDLRERERSQQATGEIYVVRSMHDRKALMYKLSTAFAVLPGGFGTLDELMEVLTWNQLGLHRKPVVLFNPNGYFDPLLELLDHVVREGFLTSADRSLVWTARDTRQAFDLLLPGVQDGEAAQELADRSV</sequence>
<dbReference type="Pfam" id="PF03641">
    <property type="entry name" value="Lysine_decarbox"/>
    <property type="match status" value="1"/>
</dbReference>
<evidence type="ECO:0000256" key="1">
    <source>
        <dbReference type="ARBA" id="ARBA00006763"/>
    </source>
</evidence>
<dbReference type="Proteomes" id="UP000295345">
    <property type="component" value="Unassembled WGS sequence"/>
</dbReference>
<dbReference type="OrthoDB" id="9778690at2"/>
<comment type="catalytic activity">
    <reaction evidence="2">
        <text>N(6)-(dimethylallyl)adenosine 5'-phosphate + H2O = N(6)-dimethylallyladenine + D-ribose 5-phosphate</text>
        <dbReference type="Rhea" id="RHEA:48560"/>
        <dbReference type="ChEBI" id="CHEBI:15377"/>
        <dbReference type="ChEBI" id="CHEBI:17660"/>
        <dbReference type="ChEBI" id="CHEBI:57526"/>
        <dbReference type="ChEBI" id="CHEBI:78346"/>
        <dbReference type="EC" id="3.2.2.n1"/>
    </reaction>
</comment>
<proteinExistence type="inferred from homology"/>
<keyword evidence="4" id="KW-1185">Reference proteome</keyword>
<dbReference type="Gene3D" id="3.40.50.450">
    <property type="match status" value="1"/>
</dbReference>
<dbReference type="PANTHER" id="PTHR31223">
    <property type="entry name" value="LOG FAMILY PROTEIN YJL055W"/>
    <property type="match status" value="1"/>
</dbReference>
<comment type="similarity">
    <text evidence="1 2">Belongs to the LOG family.</text>
</comment>
<evidence type="ECO:0000313" key="4">
    <source>
        <dbReference type="Proteomes" id="UP000295345"/>
    </source>
</evidence>
<keyword evidence="2" id="KW-0378">Hydrolase</keyword>
<name>A0A4R4TS19_9ACTN</name>
<dbReference type="PANTHER" id="PTHR31223:SF70">
    <property type="entry name" value="LOG FAMILY PROTEIN YJL055W"/>
    <property type="match status" value="1"/>
</dbReference>
<dbReference type="InterPro" id="IPR005269">
    <property type="entry name" value="LOG"/>
</dbReference>
<comment type="caution">
    <text evidence="3">The sequence shown here is derived from an EMBL/GenBank/DDBJ whole genome shotgun (WGS) entry which is preliminary data.</text>
</comment>
<dbReference type="NCBIfam" id="TIGR00730">
    <property type="entry name" value="Rossman fold protein, TIGR00730 family"/>
    <property type="match status" value="1"/>
</dbReference>
<dbReference type="AlphaFoldDB" id="A0A4R4TS19"/>
<dbReference type="GO" id="GO:0009691">
    <property type="term" value="P:cytokinin biosynthetic process"/>
    <property type="evidence" value="ECO:0007669"/>
    <property type="project" value="UniProtKB-UniRule"/>
</dbReference>
<gene>
    <name evidence="3" type="ORF">E1283_02505</name>
</gene>
<evidence type="ECO:0000313" key="3">
    <source>
        <dbReference type="EMBL" id="TDC79576.1"/>
    </source>
</evidence>
<dbReference type="SUPFAM" id="SSF102405">
    <property type="entry name" value="MCP/YpsA-like"/>
    <property type="match status" value="1"/>
</dbReference>
<evidence type="ECO:0000256" key="2">
    <source>
        <dbReference type="RuleBase" id="RU363015"/>
    </source>
</evidence>
<dbReference type="GO" id="GO:0102682">
    <property type="term" value="F:cytokinin riboside 5'-monophosphate phosphoribohydrolase activity"/>
    <property type="evidence" value="ECO:0007669"/>
    <property type="project" value="RHEA"/>
</dbReference>
<dbReference type="EC" id="3.2.2.n1" evidence="2"/>
<dbReference type="InterPro" id="IPR031100">
    <property type="entry name" value="LOG_fam"/>
</dbReference>